<dbReference type="InterPro" id="IPR014167">
    <property type="entry name" value="Tol-Pal_TolB"/>
</dbReference>
<dbReference type="SUPFAM" id="SSF52964">
    <property type="entry name" value="TolB, N-terminal domain"/>
    <property type="match status" value="1"/>
</dbReference>
<dbReference type="SUPFAM" id="SSF69304">
    <property type="entry name" value="Tricorn protease N-terminal domain"/>
    <property type="match status" value="1"/>
</dbReference>
<feature type="domain" description="TolB N-terminal" evidence="5">
    <location>
        <begin position="40"/>
        <end position="140"/>
    </location>
</feature>
<sequence length="445" mass="47870">MDMFQISVLASRRAVAALAVLLMALTLGPARSSAQQSGVVIELENPKRGLYPIAIPRSVAADAAQAEEAQKVMDFDLAVSGWFEVLDPRSFLADLRTEGLGIQPQKWKDVGAFGVIKHRISRSGNQYTFEGRLYEVEKGSAAVLIKTYRGGDLRALVHNFCNDVVEHYTGERGFFGSKMAFVTRGSGGKQVMAMDFDGHGVRSLTRNSSLNILPSWSPDGSKVAFTSYMRNNPDLYVVGAGGGRPNRISKQSGMNTGASWSPDGSKIAVTLSKDGNPEIYIISASSGAILQRLTNDRAIDTSPAWSPDGREIAFVSDRHGGPQIFVMSAAGGSPRRVSRNGSYNTTPVWSPRKDKRMLAYTTRDGGTFDIVTLDLGTGDMVRITQGQGSNEEPSFSPNGRAIAFASERREGAGIYIANADGSGTQRRVYSGVATSIDWGPAPRGQ</sequence>
<dbReference type="KEGG" id="hoh:Hoch_0133"/>
<dbReference type="NCBIfam" id="TIGR02800">
    <property type="entry name" value="propeller_TolB"/>
    <property type="match status" value="1"/>
</dbReference>
<evidence type="ECO:0000256" key="4">
    <source>
        <dbReference type="ARBA" id="ARBA00022764"/>
    </source>
</evidence>
<keyword evidence="4" id="KW-0574">Periplasm</keyword>
<evidence type="ECO:0000256" key="2">
    <source>
        <dbReference type="ARBA" id="ARBA00009820"/>
    </source>
</evidence>
<dbReference type="Gene3D" id="3.40.50.10070">
    <property type="entry name" value="TolB, N-terminal domain"/>
    <property type="match status" value="1"/>
</dbReference>
<evidence type="ECO:0000256" key="1">
    <source>
        <dbReference type="ARBA" id="ARBA00004418"/>
    </source>
</evidence>
<protein>
    <submittedName>
        <fullName evidence="6">WD40 domain protein beta Propeller</fullName>
    </submittedName>
</protein>
<dbReference type="PANTHER" id="PTHR36842">
    <property type="entry name" value="PROTEIN TOLB HOMOLOG"/>
    <property type="match status" value="1"/>
</dbReference>
<dbReference type="AlphaFoldDB" id="D0LGM8"/>
<dbReference type="OrthoDB" id="9815657at2"/>
<evidence type="ECO:0000259" key="5">
    <source>
        <dbReference type="Pfam" id="PF04052"/>
    </source>
</evidence>
<dbReference type="EMBL" id="CP001804">
    <property type="protein sequence ID" value="ACY12774.1"/>
    <property type="molecule type" value="Genomic_DNA"/>
</dbReference>
<dbReference type="InterPro" id="IPR011659">
    <property type="entry name" value="WD40"/>
</dbReference>
<comment type="similarity">
    <text evidence="2">Belongs to the TolB family.</text>
</comment>
<dbReference type="GO" id="GO:0042597">
    <property type="term" value="C:periplasmic space"/>
    <property type="evidence" value="ECO:0007669"/>
    <property type="project" value="UniProtKB-SubCell"/>
</dbReference>
<dbReference type="GO" id="GO:0017038">
    <property type="term" value="P:protein import"/>
    <property type="evidence" value="ECO:0007669"/>
    <property type="project" value="InterPro"/>
</dbReference>
<evidence type="ECO:0000256" key="3">
    <source>
        <dbReference type="ARBA" id="ARBA00022729"/>
    </source>
</evidence>
<gene>
    <name evidence="6" type="ordered locus">Hoch_0133</name>
</gene>
<dbReference type="Pfam" id="PF04052">
    <property type="entry name" value="TolB_N"/>
    <property type="match status" value="1"/>
</dbReference>
<dbReference type="Proteomes" id="UP000001880">
    <property type="component" value="Chromosome"/>
</dbReference>
<keyword evidence="7" id="KW-1185">Reference proteome</keyword>
<evidence type="ECO:0000313" key="6">
    <source>
        <dbReference type="EMBL" id="ACY12774.1"/>
    </source>
</evidence>
<dbReference type="HAMAP" id="MF_00671">
    <property type="entry name" value="TolB"/>
    <property type="match status" value="1"/>
</dbReference>
<evidence type="ECO:0000313" key="7">
    <source>
        <dbReference type="Proteomes" id="UP000001880"/>
    </source>
</evidence>
<comment type="subcellular location">
    <subcellularLocation>
        <location evidence="1">Periplasm</location>
    </subcellularLocation>
</comment>
<accession>D0LGM8</accession>
<proteinExistence type="inferred from homology"/>
<dbReference type="Gene3D" id="2.120.10.30">
    <property type="entry name" value="TolB, C-terminal domain"/>
    <property type="match status" value="2"/>
</dbReference>
<keyword evidence="3" id="KW-0732">Signal</keyword>
<dbReference type="eggNOG" id="COG0823">
    <property type="taxonomic scope" value="Bacteria"/>
</dbReference>
<dbReference type="PANTHER" id="PTHR36842:SF1">
    <property type="entry name" value="PROTEIN TOLB"/>
    <property type="match status" value="1"/>
</dbReference>
<name>D0LGM8_HALO1</name>
<dbReference type="Pfam" id="PF07676">
    <property type="entry name" value="PD40"/>
    <property type="match status" value="4"/>
</dbReference>
<reference evidence="6 7" key="1">
    <citation type="journal article" date="2010" name="Stand. Genomic Sci.">
        <title>Complete genome sequence of Haliangium ochraceum type strain (SMP-2).</title>
        <authorList>
            <consortium name="US DOE Joint Genome Institute (JGI-PGF)"/>
            <person name="Ivanova N."/>
            <person name="Daum C."/>
            <person name="Lang E."/>
            <person name="Abt B."/>
            <person name="Kopitz M."/>
            <person name="Saunders E."/>
            <person name="Lapidus A."/>
            <person name="Lucas S."/>
            <person name="Glavina Del Rio T."/>
            <person name="Nolan M."/>
            <person name="Tice H."/>
            <person name="Copeland A."/>
            <person name="Cheng J.F."/>
            <person name="Chen F."/>
            <person name="Bruce D."/>
            <person name="Goodwin L."/>
            <person name="Pitluck S."/>
            <person name="Mavromatis K."/>
            <person name="Pati A."/>
            <person name="Mikhailova N."/>
            <person name="Chen A."/>
            <person name="Palaniappan K."/>
            <person name="Land M."/>
            <person name="Hauser L."/>
            <person name="Chang Y.J."/>
            <person name="Jeffries C.D."/>
            <person name="Detter J.C."/>
            <person name="Brettin T."/>
            <person name="Rohde M."/>
            <person name="Goker M."/>
            <person name="Bristow J."/>
            <person name="Markowitz V."/>
            <person name="Eisen J.A."/>
            <person name="Hugenholtz P."/>
            <person name="Kyrpides N.C."/>
            <person name="Klenk H.P."/>
        </authorList>
    </citation>
    <scope>NUCLEOTIDE SEQUENCE [LARGE SCALE GENOMIC DNA]</scope>
    <source>
        <strain evidence="7">DSM 14365 / CIP 107738 / JCM 11303 / AJ 13395 / SMP-2</strain>
    </source>
</reference>
<dbReference type="InterPro" id="IPR007195">
    <property type="entry name" value="TolB_N"/>
</dbReference>
<dbReference type="InterPro" id="IPR011042">
    <property type="entry name" value="6-blade_b-propeller_TolB-like"/>
</dbReference>
<organism evidence="6 7">
    <name type="scientific">Haliangium ochraceum (strain DSM 14365 / JCM 11303 / SMP-2)</name>
    <dbReference type="NCBI Taxonomy" id="502025"/>
    <lineage>
        <taxon>Bacteria</taxon>
        <taxon>Pseudomonadati</taxon>
        <taxon>Myxococcota</taxon>
        <taxon>Polyangia</taxon>
        <taxon>Haliangiales</taxon>
        <taxon>Kofleriaceae</taxon>
        <taxon>Haliangium</taxon>
    </lineage>
</organism>
<dbReference type="STRING" id="502025.Hoch_0133"/>
<dbReference type="HOGENOM" id="CLU_047123_2_0_7"/>